<reference evidence="3" key="1">
    <citation type="journal article" date="2018" name="Gigascience">
        <title>Genome assembly of the Pink Ipe (Handroanthus impetiginosus, Bignoniaceae), a highly valued, ecologically keystone Neotropical timber forest tree.</title>
        <authorList>
            <person name="Silva-Junior O.B."/>
            <person name="Grattapaglia D."/>
            <person name="Novaes E."/>
            <person name="Collevatti R.G."/>
        </authorList>
    </citation>
    <scope>NUCLEOTIDE SEQUENCE [LARGE SCALE GENOMIC DNA]</scope>
    <source>
        <strain evidence="3">cv. UFG-1</strain>
    </source>
</reference>
<dbReference type="Pfam" id="PF03140">
    <property type="entry name" value="DUF247"/>
    <property type="match status" value="1"/>
</dbReference>
<sequence>MSSNSIFTSIKSEKRWVLSMNKNFPQQHIVDIDFPTPPCVTTVPKSLTEEKAEAYAPQNLGLGPYHHLRPEIYTMQSQKLAAIRKFLGTEKLQKFQQVINALVQMEPVLRACYDRYLDLDIDTLAWIMAIDGVYLLQFLKNDEQDSEIENLTGDVLMLENQIPVILLKKIRRVLEISPVDDDYSLFEEFQSFCLEQSPLQLLNYHVGNMDEVHLLHFMYYMIVNNKIMQTVPFTTLSSAVTRISVDNAVDAVDFLAERGLPGAETAGKILSFVKQIPWDKILGLCKKDGLDEQNPSVTEIDIPSVSQMSEIAGIKFTLTPGGIRNVVFEDHGETKKFYLPVIKLNHTSEIILRNLVAYEAASAKAGSTLEFAEYVDLMCGIVDSPKDVDILKKEKIIESELGDEDIARMFNGIGKSTKKKGDKSNIEEAIDNVNTTYDNLCGIKVKRFMEKYVYISLKFLSVVVSVAVAVLIVLQAFCSVFGCDRWFGHVTAQRESLLFSY</sequence>
<keyword evidence="1" id="KW-1133">Transmembrane helix</keyword>
<gene>
    <name evidence="2" type="ORF">CDL12_07006</name>
</gene>
<accession>A0A2G9HS24</accession>
<keyword evidence="3" id="KW-1185">Reference proteome</keyword>
<keyword evidence="1" id="KW-0812">Transmembrane</keyword>
<comment type="caution">
    <text evidence="2">The sequence shown here is derived from an EMBL/GenBank/DDBJ whole genome shotgun (WGS) entry which is preliminary data.</text>
</comment>
<feature type="transmembrane region" description="Helical" evidence="1">
    <location>
        <begin position="452"/>
        <end position="477"/>
    </location>
</feature>
<keyword evidence="1" id="KW-0472">Membrane</keyword>
<proteinExistence type="predicted"/>
<dbReference type="Proteomes" id="UP000231279">
    <property type="component" value="Unassembled WGS sequence"/>
</dbReference>
<dbReference type="OrthoDB" id="1621957at2759"/>
<dbReference type="AlphaFoldDB" id="A0A2G9HS24"/>
<evidence type="ECO:0000313" key="3">
    <source>
        <dbReference type="Proteomes" id="UP000231279"/>
    </source>
</evidence>
<dbReference type="EMBL" id="NKXS01001142">
    <property type="protein sequence ID" value="PIN20326.1"/>
    <property type="molecule type" value="Genomic_DNA"/>
</dbReference>
<dbReference type="STRING" id="429701.A0A2G9HS24"/>
<dbReference type="PANTHER" id="PTHR31549:SF289">
    <property type="match status" value="1"/>
</dbReference>
<evidence type="ECO:0000313" key="2">
    <source>
        <dbReference type="EMBL" id="PIN20326.1"/>
    </source>
</evidence>
<dbReference type="InterPro" id="IPR004158">
    <property type="entry name" value="DUF247_pln"/>
</dbReference>
<name>A0A2G9HS24_9LAMI</name>
<protein>
    <submittedName>
        <fullName evidence="2">Uncharacterized protein</fullName>
    </submittedName>
</protein>
<dbReference type="PANTHER" id="PTHR31549">
    <property type="entry name" value="PROTEIN, PUTATIVE (DUF247)-RELATED-RELATED"/>
    <property type="match status" value="1"/>
</dbReference>
<evidence type="ECO:0000256" key="1">
    <source>
        <dbReference type="SAM" id="Phobius"/>
    </source>
</evidence>
<organism evidence="2 3">
    <name type="scientific">Handroanthus impetiginosus</name>
    <dbReference type="NCBI Taxonomy" id="429701"/>
    <lineage>
        <taxon>Eukaryota</taxon>
        <taxon>Viridiplantae</taxon>
        <taxon>Streptophyta</taxon>
        <taxon>Embryophyta</taxon>
        <taxon>Tracheophyta</taxon>
        <taxon>Spermatophyta</taxon>
        <taxon>Magnoliopsida</taxon>
        <taxon>eudicotyledons</taxon>
        <taxon>Gunneridae</taxon>
        <taxon>Pentapetalae</taxon>
        <taxon>asterids</taxon>
        <taxon>lamiids</taxon>
        <taxon>Lamiales</taxon>
        <taxon>Bignoniaceae</taxon>
        <taxon>Crescentiina</taxon>
        <taxon>Tabebuia alliance</taxon>
        <taxon>Handroanthus</taxon>
    </lineage>
</organism>